<dbReference type="Proteomes" id="UP000007796">
    <property type="component" value="Unassembled WGS sequence"/>
</dbReference>
<organism evidence="3">
    <name type="scientific">Grosmannia clavigera (strain kw1407 / UAMH 11150)</name>
    <name type="common">Blue stain fungus</name>
    <name type="synonym">Graphiocladiella clavigera</name>
    <dbReference type="NCBI Taxonomy" id="655863"/>
    <lineage>
        <taxon>Eukaryota</taxon>
        <taxon>Fungi</taxon>
        <taxon>Dikarya</taxon>
        <taxon>Ascomycota</taxon>
        <taxon>Pezizomycotina</taxon>
        <taxon>Sordariomycetes</taxon>
        <taxon>Sordariomycetidae</taxon>
        <taxon>Ophiostomatales</taxon>
        <taxon>Ophiostomataceae</taxon>
        <taxon>Leptographium</taxon>
    </lineage>
</organism>
<gene>
    <name evidence="2" type="ORF">CMQ_4494</name>
</gene>
<sequence>MPTGLGEKAGGLSSQLTAKVRLPEHLSRQRKPSVACTRISARSPASSAMHGPGLALRRT</sequence>
<feature type="region of interest" description="Disordered" evidence="1">
    <location>
        <begin position="1"/>
        <end position="59"/>
    </location>
</feature>
<dbReference type="AlphaFoldDB" id="F0XU05"/>
<dbReference type="HOGENOM" id="CLU_2960988_0_0_1"/>
<dbReference type="RefSeq" id="XP_014168125.1">
    <property type="nucleotide sequence ID" value="XM_014312650.1"/>
</dbReference>
<protein>
    <submittedName>
        <fullName evidence="2">Uncharacterized protein</fullName>
    </submittedName>
</protein>
<dbReference type="GeneID" id="25977711"/>
<evidence type="ECO:0000313" key="3">
    <source>
        <dbReference type="Proteomes" id="UP000007796"/>
    </source>
</evidence>
<dbReference type="InParanoid" id="F0XU05"/>
<evidence type="ECO:0000256" key="1">
    <source>
        <dbReference type="SAM" id="MobiDB-lite"/>
    </source>
</evidence>
<evidence type="ECO:0000313" key="2">
    <source>
        <dbReference type="EMBL" id="EFW98642.1"/>
    </source>
</evidence>
<proteinExistence type="predicted"/>
<reference evidence="2 3" key="1">
    <citation type="journal article" date="2011" name="Proc. Natl. Acad. Sci. U.S.A.">
        <title>Genome and transcriptome analyses of the mountain pine beetle-fungal symbiont Grosmannia clavigera, a lodgepole pine pathogen.</title>
        <authorList>
            <person name="DiGuistini S."/>
            <person name="Wang Y."/>
            <person name="Liao N.Y."/>
            <person name="Taylor G."/>
            <person name="Tanguay P."/>
            <person name="Feau N."/>
            <person name="Henrissat B."/>
            <person name="Chan S.K."/>
            <person name="Hesse-Orce U."/>
            <person name="Alamouti S.M."/>
            <person name="Tsui C.K.M."/>
            <person name="Docking R.T."/>
            <person name="Levasseur A."/>
            <person name="Haridas S."/>
            <person name="Robertson G."/>
            <person name="Birol I."/>
            <person name="Holt R.A."/>
            <person name="Marra M.A."/>
            <person name="Hamelin R.C."/>
            <person name="Hirst M."/>
            <person name="Jones S.J.M."/>
            <person name="Bohlmann J."/>
            <person name="Breuil C."/>
        </authorList>
    </citation>
    <scope>NUCLEOTIDE SEQUENCE [LARGE SCALE GENOMIC DNA]</scope>
    <source>
        <strain evidence="3">kw1407 / UAMH 11150</strain>
    </source>
</reference>
<keyword evidence="3" id="KW-1185">Reference proteome</keyword>
<accession>F0XU05</accession>
<name>F0XU05_GROCL</name>
<dbReference type="EMBL" id="GL630006">
    <property type="protein sequence ID" value="EFW98642.1"/>
    <property type="molecule type" value="Genomic_DNA"/>
</dbReference>